<sequence length="80" mass="8641">MTITVCLGSACHVKGSHYVLEGLQSLIKEHHVEGDVKLAGTFCTGNCQKGVCVTIGDTLYSLTPETTTQFFETEVLAKLH</sequence>
<dbReference type="Pfam" id="PF01257">
    <property type="entry name" value="2Fe-2S_thioredx"/>
    <property type="match status" value="1"/>
</dbReference>
<accession>A0A1C6GW97</accession>
<dbReference type="Gene3D" id="3.40.30.10">
    <property type="entry name" value="Glutaredoxin"/>
    <property type="match status" value="1"/>
</dbReference>
<protein>
    <submittedName>
        <fullName evidence="1">NADH:ubiquinone oxidoreductase 24 kD subunit</fullName>
    </submittedName>
</protein>
<name>A0A1C6GW97_9FIRM</name>
<dbReference type="InterPro" id="IPR036249">
    <property type="entry name" value="Thioredoxin-like_sf"/>
</dbReference>
<dbReference type="SUPFAM" id="SSF52833">
    <property type="entry name" value="Thioredoxin-like"/>
    <property type="match status" value="1"/>
</dbReference>
<dbReference type="AlphaFoldDB" id="A0A1C6GW97"/>
<proteinExistence type="predicted"/>
<reference evidence="1" key="1">
    <citation type="submission" date="2015-09" db="EMBL/GenBank/DDBJ databases">
        <authorList>
            <consortium name="Pathogen Informatics"/>
        </authorList>
    </citation>
    <scope>NUCLEOTIDE SEQUENCE</scope>
    <source>
        <strain evidence="1">2789STDY5834896</strain>
    </source>
</reference>
<organism evidence="1">
    <name type="scientific">uncultured Anaerotruncus sp</name>
    <dbReference type="NCBI Taxonomy" id="905011"/>
    <lineage>
        <taxon>Bacteria</taxon>
        <taxon>Bacillati</taxon>
        <taxon>Bacillota</taxon>
        <taxon>Clostridia</taxon>
        <taxon>Eubacteriales</taxon>
        <taxon>Oscillospiraceae</taxon>
        <taxon>Anaerotruncus</taxon>
        <taxon>environmental samples</taxon>
    </lineage>
</organism>
<dbReference type="CDD" id="cd02980">
    <property type="entry name" value="TRX_Fd_family"/>
    <property type="match status" value="1"/>
</dbReference>
<keyword evidence="1" id="KW-0830">Ubiquinone</keyword>
<dbReference type="EMBL" id="FMHG01000001">
    <property type="protein sequence ID" value="SCJ49506.1"/>
    <property type="molecule type" value="Genomic_DNA"/>
</dbReference>
<evidence type="ECO:0000313" key="1">
    <source>
        <dbReference type="EMBL" id="SCJ49506.1"/>
    </source>
</evidence>
<gene>
    <name evidence="1" type="ORF">SAMEA3545359_00568</name>
</gene>